<dbReference type="Pfam" id="PF00550">
    <property type="entry name" value="PP-binding"/>
    <property type="match status" value="1"/>
</dbReference>
<dbReference type="EMBL" id="BMCS01000001">
    <property type="protein sequence ID" value="GGF30274.1"/>
    <property type="molecule type" value="Genomic_DNA"/>
</dbReference>
<dbReference type="Gene3D" id="1.10.1200.10">
    <property type="entry name" value="ACP-like"/>
    <property type="match status" value="1"/>
</dbReference>
<keyword evidence="2" id="KW-0597">Phosphoprotein</keyword>
<evidence type="ECO:0000313" key="4">
    <source>
        <dbReference type="EMBL" id="GGF30274.1"/>
    </source>
</evidence>
<sequence>MTIENTVPTAESVTRWSRECIADLLDVPVESIDPSTSFDRLGVDSAHAVALLIEIEERYGVDIPPEALFDDPTLDAVTAFVLDHLAAR</sequence>
<gene>
    <name evidence="4" type="ORF">GCM10007298_27810</name>
</gene>
<accession>A0ABQ1UYD8</accession>
<dbReference type="InterPro" id="IPR036736">
    <property type="entry name" value="ACP-like_sf"/>
</dbReference>
<reference evidence="5" key="1">
    <citation type="journal article" date="2019" name="Int. J. Syst. Evol. Microbiol.">
        <title>The Global Catalogue of Microorganisms (GCM) 10K type strain sequencing project: providing services to taxonomists for standard genome sequencing and annotation.</title>
        <authorList>
            <consortium name="The Broad Institute Genomics Platform"/>
            <consortium name="The Broad Institute Genome Sequencing Center for Infectious Disease"/>
            <person name="Wu L."/>
            <person name="Ma J."/>
        </authorList>
    </citation>
    <scope>NUCLEOTIDE SEQUENCE [LARGE SCALE GENOMIC DNA]</scope>
    <source>
        <strain evidence="5">CCM 7855</strain>
    </source>
</reference>
<dbReference type="SMART" id="SM01294">
    <property type="entry name" value="PKS_PP_betabranch"/>
    <property type="match status" value="1"/>
</dbReference>
<protein>
    <recommendedName>
        <fullName evidence="3">Carrier domain-containing protein</fullName>
    </recommendedName>
</protein>
<name>A0ABQ1UYD8_9NOCA</name>
<keyword evidence="5" id="KW-1185">Reference proteome</keyword>
<dbReference type="SUPFAM" id="SSF47336">
    <property type="entry name" value="ACP-like"/>
    <property type="match status" value="1"/>
</dbReference>
<feature type="domain" description="Carrier" evidence="3">
    <location>
        <begin position="11"/>
        <end position="85"/>
    </location>
</feature>
<evidence type="ECO:0000256" key="1">
    <source>
        <dbReference type="ARBA" id="ARBA00022450"/>
    </source>
</evidence>
<evidence type="ECO:0000259" key="3">
    <source>
        <dbReference type="PROSITE" id="PS50075"/>
    </source>
</evidence>
<comment type="caution">
    <text evidence="4">The sequence shown here is derived from an EMBL/GenBank/DDBJ whole genome shotgun (WGS) entry which is preliminary data.</text>
</comment>
<dbReference type="InterPro" id="IPR020806">
    <property type="entry name" value="PKS_PP-bd"/>
</dbReference>
<evidence type="ECO:0000256" key="2">
    <source>
        <dbReference type="ARBA" id="ARBA00022553"/>
    </source>
</evidence>
<organism evidence="4 5">
    <name type="scientific">Williamsia phyllosphaerae</name>
    <dbReference type="NCBI Taxonomy" id="885042"/>
    <lineage>
        <taxon>Bacteria</taxon>
        <taxon>Bacillati</taxon>
        <taxon>Actinomycetota</taxon>
        <taxon>Actinomycetes</taxon>
        <taxon>Mycobacteriales</taxon>
        <taxon>Nocardiaceae</taxon>
        <taxon>Williamsia</taxon>
    </lineage>
</organism>
<dbReference type="Proteomes" id="UP000632454">
    <property type="component" value="Unassembled WGS sequence"/>
</dbReference>
<proteinExistence type="predicted"/>
<dbReference type="RefSeq" id="WP_229705093.1">
    <property type="nucleotide sequence ID" value="NZ_BMCS01000001.1"/>
</dbReference>
<dbReference type="InterPro" id="IPR009081">
    <property type="entry name" value="PP-bd_ACP"/>
</dbReference>
<keyword evidence="1" id="KW-0596">Phosphopantetheine</keyword>
<evidence type="ECO:0000313" key="5">
    <source>
        <dbReference type="Proteomes" id="UP000632454"/>
    </source>
</evidence>
<dbReference type="SMART" id="SM00823">
    <property type="entry name" value="PKS_PP"/>
    <property type="match status" value="1"/>
</dbReference>
<dbReference type="PROSITE" id="PS50075">
    <property type="entry name" value="CARRIER"/>
    <property type="match status" value="1"/>
</dbReference>